<dbReference type="InterPro" id="IPR041916">
    <property type="entry name" value="Anti_sigma_zinc_sf"/>
</dbReference>
<dbReference type="RefSeq" id="WP_187733556.1">
    <property type="nucleotide sequence ID" value="NZ_CP060784.1"/>
</dbReference>
<evidence type="ECO:0000256" key="4">
    <source>
        <dbReference type="ARBA" id="ARBA00022475"/>
    </source>
</evidence>
<keyword evidence="13" id="KW-1185">Reference proteome</keyword>
<evidence type="ECO:0000256" key="6">
    <source>
        <dbReference type="ARBA" id="ARBA00022692"/>
    </source>
</evidence>
<accession>A0A7H0GYH2</accession>
<dbReference type="Gene3D" id="3.30.1150.10">
    <property type="match status" value="1"/>
</dbReference>
<dbReference type="Pfam" id="PF03544">
    <property type="entry name" value="TonB_C"/>
    <property type="match status" value="1"/>
</dbReference>
<proteinExistence type="inferred from homology"/>
<keyword evidence="7" id="KW-0653">Protein transport</keyword>
<evidence type="ECO:0000313" key="12">
    <source>
        <dbReference type="EMBL" id="QNP53338.1"/>
    </source>
</evidence>
<dbReference type="Pfam" id="PF13715">
    <property type="entry name" value="CarbopepD_reg_2"/>
    <property type="match status" value="1"/>
</dbReference>
<name>A0A7H0GYH2_9BACT</name>
<dbReference type="PROSITE" id="PS52015">
    <property type="entry name" value="TONB_CTD"/>
    <property type="match status" value="1"/>
</dbReference>
<evidence type="ECO:0000256" key="3">
    <source>
        <dbReference type="ARBA" id="ARBA00022448"/>
    </source>
</evidence>
<dbReference type="EMBL" id="CP060784">
    <property type="protein sequence ID" value="QNP53338.1"/>
    <property type="molecule type" value="Genomic_DNA"/>
</dbReference>
<feature type="region of interest" description="Disordered" evidence="10">
    <location>
        <begin position="259"/>
        <end position="295"/>
    </location>
</feature>
<dbReference type="Gene3D" id="1.10.10.1320">
    <property type="entry name" value="Anti-sigma factor, zinc-finger domain"/>
    <property type="match status" value="1"/>
</dbReference>
<dbReference type="GO" id="GO:0005886">
    <property type="term" value="C:plasma membrane"/>
    <property type="evidence" value="ECO:0007669"/>
    <property type="project" value="UniProtKB-SubCell"/>
</dbReference>
<dbReference type="AlphaFoldDB" id="A0A7H0GYH2"/>
<dbReference type="InterPro" id="IPR037682">
    <property type="entry name" value="TonB_C"/>
</dbReference>
<evidence type="ECO:0000256" key="5">
    <source>
        <dbReference type="ARBA" id="ARBA00022519"/>
    </source>
</evidence>
<evidence type="ECO:0000256" key="7">
    <source>
        <dbReference type="ARBA" id="ARBA00022927"/>
    </source>
</evidence>
<keyword evidence="6" id="KW-0812">Transmembrane</keyword>
<feature type="compositionally biased region" description="Low complexity" evidence="10">
    <location>
        <begin position="175"/>
        <end position="190"/>
    </location>
</feature>
<evidence type="ECO:0000259" key="11">
    <source>
        <dbReference type="PROSITE" id="PS52015"/>
    </source>
</evidence>
<keyword evidence="9" id="KW-0472">Membrane</keyword>
<evidence type="ECO:0000256" key="8">
    <source>
        <dbReference type="ARBA" id="ARBA00022989"/>
    </source>
</evidence>
<dbReference type="Gene3D" id="2.60.40.1120">
    <property type="entry name" value="Carboxypeptidase-like, regulatory domain"/>
    <property type="match status" value="1"/>
</dbReference>
<comment type="similarity">
    <text evidence="2">Belongs to the TonB family.</text>
</comment>
<comment type="subcellular location">
    <subcellularLocation>
        <location evidence="1">Cell inner membrane</location>
        <topology evidence="1">Single-pass membrane protein</topology>
        <orientation evidence="1">Periplasmic side</orientation>
    </subcellularLocation>
</comment>
<sequence>MRPTDQLPAPLLPPAPGGHLPVALLRQYVAGTLAPAAQHRVEAHTLDCQRCAEILEGLEMTDAATTDHSLTDLQSRLRTRVAQDTSRKSAADWPWLQMAGVVLLLIASIVGWRLNQSKTEAQSEPVAAVMRREKAAAQQEIMTPPTPQPEVETIELKPMPAEIVAADASDSEGTRPAPSRAVASARPKAVGAGRTRPARMAESARADIAAIRTEAFDRKDKVVYDSVATSGLAADTEAPTVASASAPLPPDRARTTLARTAAPTADSGEQAAKMPPSSDARSLASNAPGSSMRMVRGRITDQRSGEGLPGVTVLVKGTQQGVSTQADGSFALPITDSQSTLTIASVGYQTREYKLTSPSTPLTLALASDTRSLSEVVVTRKGKMPAPPAVGPAPAGGLPAFHEYLKEELQYPEKALRDRTQGTVKLRFTVAASGAIEDLKVVSGLSKECDEEAMRLVREGPAWFPGIIGGAAPPSRCVYQYRFVCRNYSGHGPARHAGQLAGTRPPYSFLS</sequence>
<dbReference type="GO" id="GO:0015031">
    <property type="term" value="P:protein transport"/>
    <property type="evidence" value="ECO:0007669"/>
    <property type="project" value="UniProtKB-KW"/>
</dbReference>
<dbReference type="InterPro" id="IPR051045">
    <property type="entry name" value="TonB-dependent_transducer"/>
</dbReference>
<evidence type="ECO:0000256" key="10">
    <source>
        <dbReference type="SAM" id="MobiDB-lite"/>
    </source>
</evidence>
<evidence type="ECO:0000256" key="1">
    <source>
        <dbReference type="ARBA" id="ARBA00004383"/>
    </source>
</evidence>
<reference evidence="12 13" key="1">
    <citation type="submission" date="2020-08" db="EMBL/GenBank/DDBJ databases">
        <title>Genome sequence of Hymenobacter qilianensis JCM 19763T.</title>
        <authorList>
            <person name="Hyun D.-W."/>
            <person name="Bae J.-W."/>
        </authorList>
    </citation>
    <scope>NUCLEOTIDE SEQUENCE [LARGE SCALE GENOMIC DNA]</scope>
    <source>
        <strain evidence="12 13">JCM 19763</strain>
    </source>
</reference>
<dbReference type="PANTHER" id="PTHR33446">
    <property type="entry name" value="PROTEIN TONB-RELATED"/>
    <property type="match status" value="1"/>
</dbReference>
<feature type="region of interest" description="Disordered" evidence="10">
    <location>
        <begin position="167"/>
        <end position="198"/>
    </location>
</feature>
<keyword evidence="4" id="KW-1003">Cell membrane</keyword>
<organism evidence="12 13">
    <name type="scientific">Hymenobacter qilianensis</name>
    <dbReference type="NCBI Taxonomy" id="1385715"/>
    <lineage>
        <taxon>Bacteria</taxon>
        <taxon>Pseudomonadati</taxon>
        <taxon>Bacteroidota</taxon>
        <taxon>Cytophagia</taxon>
        <taxon>Cytophagales</taxon>
        <taxon>Hymenobacteraceae</taxon>
        <taxon>Hymenobacter</taxon>
    </lineage>
</organism>
<evidence type="ECO:0000256" key="2">
    <source>
        <dbReference type="ARBA" id="ARBA00006555"/>
    </source>
</evidence>
<dbReference type="GO" id="GO:0055085">
    <property type="term" value="P:transmembrane transport"/>
    <property type="evidence" value="ECO:0007669"/>
    <property type="project" value="InterPro"/>
</dbReference>
<feature type="compositionally biased region" description="Polar residues" evidence="10">
    <location>
        <begin position="279"/>
        <end position="289"/>
    </location>
</feature>
<evidence type="ECO:0000256" key="9">
    <source>
        <dbReference type="ARBA" id="ARBA00023136"/>
    </source>
</evidence>
<keyword evidence="5" id="KW-0997">Cell inner membrane</keyword>
<dbReference type="Proteomes" id="UP000516093">
    <property type="component" value="Chromosome"/>
</dbReference>
<dbReference type="SUPFAM" id="SSF74653">
    <property type="entry name" value="TolA/TonB C-terminal domain"/>
    <property type="match status" value="1"/>
</dbReference>
<protein>
    <submittedName>
        <fullName evidence="12">TonB family protein</fullName>
    </submittedName>
</protein>
<dbReference type="KEGG" id="hqi:H9L05_06925"/>
<dbReference type="SUPFAM" id="SSF49464">
    <property type="entry name" value="Carboxypeptidase regulatory domain-like"/>
    <property type="match status" value="1"/>
</dbReference>
<dbReference type="InterPro" id="IPR008969">
    <property type="entry name" value="CarboxyPept-like_regulatory"/>
</dbReference>
<feature type="domain" description="TonB C-terminal" evidence="11">
    <location>
        <begin position="396"/>
        <end position="490"/>
    </location>
</feature>
<evidence type="ECO:0000313" key="13">
    <source>
        <dbReference type="Proteomes" id="UP000516093"/>
    </source>
</evidence>
<keyword evidence="8" id="KW-1133">Transmembrane helix</keyword>
<dbReference type="NCBIfam" id="TIGR01352">
    <property type="entry name" value="tonB_Cterm"/>
    <property type="match status" value="1"/>
</dbReference>
<keyword evidence="3" id="KW-0813">Transport</keyword>
<gene>
    <name evidence="12" type="ORF">H9L05_06925</name>
</gene>
<dbReference type="InterPro" id="IPR006260">
    <property type="entry name" value="TonB/TolA_C"/>
</dbReference>